<dbReference type="Gene3D" id="3.60.10.10">
    <property type="entry name" value="Endonuclease/exonuclease/phosphatase"/>
    <property type="match status" value="1"/>
</dbReference>
<dbReference type="GO" id="GO:0006506">
    <property type="term" value="P:GPI anchor biosynthetic process"/>
    <property type="evidence" value="ECO:0007669"/>
    <property type="project" value="TreeGrafter"/>
</dbReference>
<evidence type="ECO:0000313" key="3">
    <source>
        <dbReference type="Proteomes" id="UP000316801"/>
    </source>
</evidence>
<accession>A0A549TAA0</accession>
<evidence type="ECO:0000259" key="1">
    <source>
        <dbReference type="Pfam" id="PF03372"/>
    </source>
</evidence>
<organism evidence="2 3">
    <name type="scientific">Rhizobium straminoryzae</name>
    <dbReference type="NCBI Taxonomy" id="1387186"/>
    <lineage>
        <taxon>Bacteria</taxon>
        <taxon>Pseudomonadati</taxon>
        <taxon>Pseudomonadota</taxon>
        <taxon>Alphaproteobacteria</taxon>
        <taxon>Hyphomicrobiales</taxon>
        <taxon>Rhizobiaceae</taxon>
        <taxon>Rhizobium/Agrobacterium group</taxon>
        <taxon>Rhizobium</taxon>
    </lineage>
</organism>
<dbReference type="Proteomes" id="UP000316801">
    <property type="component" value="Unassembled WGS sequence"/>
</dbReference>
<reference evidence="2 3" key="1">
    <citation type="submission" date="2019-07" db="EMBL/GenBank/DDBJ databases">
        <title>Ln-dependent methylotrophs.</title>
        <authorList>
            <person name="Tani A."/>
        </authorList>
    </citation>
    <scope>NUCLEOTIDE SEQUENCE [LARGE SCALE GENOMIC DNA]</scope>
    <source>
        <strain evidence="2 3">SM12</strain>
    </source>
</reference>
<comment type="caution">
    <text evidence="2">The sequence shown here is derived from an EMBL/GenBank/DDBJ whole genome shotgun (WGS) entry which is preliminary data.</text>
</comment>
<name>A0A549TAA0_9HYPH</name>
<feature type="domain" description="Endonuclease/exonuclease/phosphatase" evidence="1">
    <location>
        <begin position="19"/>
        <end position="242"/>
    </location>
</feature>
<proteinExistence type="predicted"/>
<dbReference type="PANTHER" id="PTHR14859">
    <property type="entry name" value="CALCOFLUOR WHITE HYPERSENSITIVE PROTEIN PRECURSOR"/>
    <property type="match status" value="1"/>
</dbReference>
<keyword evidence="3" id="KW-1185">Reference proteome</keyword>
<dbReference type="InterPro" id="IPR005135">
    <property type="entry name" value="Endo/exonuclease/phosphatase"/>
</dbReference>
<gene>
    <name evidence="2" type="ORF">FNA46_11530</name>
</gene>
<dbReference type="GO" id="GO:0016020">
    <property type="term" value="C:membrane"/>
    <property type="evidence" value="ECO:0007669"/>
    <property type="project" value="GOC"/>
</dbReference>
<dbReference type="Pfam" id="PF03372">
    <property type="entry name" value="Exo_endo_phos"/>
    <property type="match status" value="1"/>
</dbReference>
<protein>
    <submittedName>
        <fullName evidence="2">EEP domain-containing protein</fullName>
    </submittedName>
</protein>
<dbReference type="GO" id="GO:0003824">
    <property type="term" value="F:catalytic activity"/>
    <property type="evidence" value="ECO:0007669"/>
    <property type="project" value="InterPro"/>
</dbReference>
<dbReference type="RefSeq" id="WP_143125348.1">
    <property type="nucleotide sequence ID" value="NZ_VJMG01000028.1"/>
</dbReference>
<dbReference type="EMBL" id="VJMG01000028">
    <property type="protein sequence ID" value="TRL38789.1"/>
    <property type="molecule type" value="Genomic_DNA"/>
</dbReference>
<dbReference type="PANTHER" id="PTHR14859:SF15">
    <property type="entry name" value="ENDONUCLEASE_EXONUCLEASE_PHOSPHATASE DOMAIN-CONTAINING PROTEIN"/>
    <property type="match status" value="1"/>
</dbReference>
<dbReference type="InterPro" id="IPR051916">
    <property type="entry name" value="GPI-anchor_lipid_remodeler"/>
</dbReference>
<dbReference type="InterPro" id="IPR036691">
    <property type="entry name" value="Endo/exonu/phosph_ase_sf"/>
</dbReference>
<sequence length="251" mass="27934">MTEPASDTLSRSPRILRILSYNVHGCVGTDRRLDPGRIADVIAEIGPDIIGLQELDVGRRRSGGIDQAEEIARRLKMDFQFHPALRVEDEHYGDALLTSLPMRLRKAEALPSIGEPRGALWAEIAVGEKTIHVLNTHLGLLSRDRRQQVEHLCGPGWLGHPDLADQPVILIGDFNSIPSSRPYRLLAERLRDTKEETGQMPPATFPSRWPLLRLDHIFVAGGPTILKTATVTFPQARRASDHLPLLSLVEI</sequence>
<dbReference type="AlphaFoldDB" id="A0A549TAA0"/>
<dbReference type="SUPFAM" id="SSF56219">
    <property type="entry name" value="DNase I-like"/>
    <property type="match status" value="1"/>
</dbReference>
<evidence type="ECO:0000313" key="2">
    <source>
        <dbReference type="EMBL" id="TRL38789.1"/>
    </source>
</evidence>